<name>A0ABY8QSH9_9MICO</name>
<feature type="transmembrane region" description="Helical" evidence="14">
    <location>
        <begin position="21"/>
        <end position="43"/>
    </location>
</feature>
<evidence type="ECO:0000256" key="11">
    <source>
        <dbReference type="ARBA" id="ARBA00022989"/>
    </source>
</evidence>
<dbReference type="InterPro" id="IPR005467">
    <property type="entry name" value="His_kinase_dom"/>
</dbReference>
<dbReference type="InterPro" id="IPR029151">
    <property type="entry name" value="Sensor-like_sf"/>
</dbReference>
<keyword evidence="9" id="KW-0418">Kinase</keyword>
<dbReference type="SUPFAM" id="SSF55890">
    <property type="entry name" value="Sporulation response regulatory protein Spo0B"/>
    <property type="match status" value="1"/>
</dbReference>
<evidence type="ECO:0000313" key="16">
    <source>
        <dbReference type="EMBL" id="WGW11938.1"/>
    </source>
</evidence>
<keyword evidence="5" id="KW-0597">Phosphoprotein</keyword>
<evidence type="ECO:0000256" key="9">
    <source>
        <dbReference type="ARBA" id="ARBA00022777"/>
    </source>
</evidence>
<sequence length="572" mass="62057">MIRKAWARVMRTLRHWSVPQRILVANLFMIAGLIVLTTSLIYVDVHNQRVDDTKEEVVETAETIAVSPSLRQSFHRVDPSRDLQPFAMDLMQSTGMDSVLLLDTSGEIVGGRKAEFIGQQYRGRIGPALDGRAIVDIVQSSAGDTLIYGVAPVKASDGEVEGIVVAGVRYDSLQAKIAEHRPWIVGVGALSLALGALATWLTARNLRRVTGDYGAQELTNMFHYYESVLQSVREGLLIVNGTQGIVLHNKEASRLLDLPSKSARTVIPFDAPSLPAPLRELISGGSEAKDEIYLTPSRVLVVNQQPASMGSADASGQITPVGNSWVVTLRDHTELQALTGELDSVRSFAESLRSQAHEFANQLHTVVSLIELGRSDEAVSFATQELKLSQELADDLLTGLDHPVLSALLLSKSAEGRERGIDVEVGLLRSGGEIPLDSRELVTIVGNLIDNAFDVVSSRKNHPRERKVRVEIRGGSSDLQIEVSDSGRGMADDDVDRVFTRGWSTKHESSSDVAPEHKPFSRGLGLALVSQAVQRLGGAIDVRPRGEEPEQLSGAAFIIWLPFSAIGVSGRT</sequence>
<evidence type="ECO:0000313" key="17">
    <source>
        <dbReference type="Proteomes" id="UP001209083"/>
    </source>
</evidence>
<organism evidence="16 17">
    <name type="scientific">Saxibacter everestensis</name>
    <dbReference type="NCBI Taxonomy" id="2909229"/>
    <lineage>
        <taxon>Bacteria</taxon>
        <taxon>Bacillati</taxon>
        <taxon>Actinomycetota</taxon>
        <taxon>Actinomycetes</taxon>
        <taxon>Micrococcales</taxon>
        <taxon>Brevibacteriaceae</taxon>
        <taxon>Saxibacter</taxon>
    </lineage>
</organism>
<comment type="subcellular location">
    <subcellularLocation>
        <location evidence="2">Cell membrane</location>
        <topology evidence="2">Multi-pass membrane protein</topology>
    </subcellularLocation>
</comment>
<dbReference type="InterPro" id="IPR003594">
    <property type="entry name" value="HATPase_dom"/>
</dbReference>
<evidence type="ECO:0000256" key="6">
    <source>
        <dbReference type="ARBA" id="ARBA00022679"/>
    </source>
</evidence>
<feature type="domain" description="Histidine kinase" evidence="15">
    <location>
        <begin position="354"/>
        <end position="565"/>
    </location>
</feature>
<keyword evidence="11 14" id="KW-1133">Transmembrane helix</keyword>
<protein>
    <recommendedName>
        <fullName evidence="3">histidine kinase</fullName>
        <ecNumber evidence="3">2.7.13.3</ecNumber>
    </recommendedName>
</protein>
<evidence type="ECO:0000256" key="7">
    <source>
        <dbReference type="ARBA" id="ARBA00022692"/>
    </source>
</evidence>
<reference evidence="16 17" key="1">
    <citation type="submission" date="2023-05" db="EMBL/GenBank/DDBJ databases">
        <title>Lithophilousrod everest ZFBP1038 complete genpme.</title>
        <authorList>
            <person name="Tian M."/>
        </authorList>
    </citation>
    <scope>NUCLEOTIDE SEQUENCE [LARGE SCALE GENOMIC DNA]</scope>
    <source>
        <strain evidence="16 17">ZFBP1038</strain>
    </source>
</reference>
<keyword evidence="10 16" id="KW-0067">ATP-binding</keyword>
<accession>A0ABY8QSH9</accession>
<dbReference type="RefSeq" id="WP_349638734.1">
    <property type="nucleotide sequence ID" value="NZ_CP090958.1"/>
</dbReference>
<keyword evidence="13 14" id="KW-0472">Membrane</keyword>
<dbReference type="Gene3D" id="3.30.450.20">
    <property type="entry name" value="PAS domain"/>
    <property type="match status" value="2"/>
</dbReference>
<dbReference type="InterPro" id="IPR033463">
    <property type="entry name" value="sCache_3"/>
</dbReference>
<dbReference type="EMBL" id="CP090958">
    <property type="protein sequence ID" value="WGW11938.1"/>
    <property type="molecule type" value="Genomic_DNA"/>
</dbReference>
<dbReference type="PROSITE" id="PS50109">
    <property type="entry name" value="HIS_KIN"/>
    <property type="match status" value="1"/>
</dbReference>
<dbReference type="Pfam" id="PF17203">
    <property type="entry name" value="sCache_3_2"/>
    <property type="match status" value="1"/>
</dbReference>
<evidence type="ECO:0000256" key="12">
    <source>
        <dbReference type="ARBA" id="ARBA00023012"/>
    </source>
</evidence>
<dbReference type="SUPFAM" id="SSF103190">
    <property type="entry name" value="Sensory domain-like"/>
    <property type="match status" value="1"/>
</dbReference>
<evidence type="ECO:0000256" key="1">
    <source>
        <dbReference type="ARBA" id="ARBA00000085"/>
    </source>
</evidence>
<comment type="catalytic activity">
    <reaction evidence="1">
        <text>ATP + protein L-histidine = ADP + protein N-phospho-L-histidine.</text>
        <dbReference type="EC" id="2.7.13.3"/>
    </reaction>
</comment>
<evidence type="ECO:0000256" key="10">
    <source>
        <dbReference type="ARBA" id="ARBA00022840"/>
    </source>
</evidence>
<dbReference type="Gene3D" id="3.30.565.10">
    <property type="entry name" value="Histidine kinase-like ATPase, C-terminal domain"/>
    <property type="match status" value="1"/>
</dbReference>
<dbReference type="InterPro" id="IPR016120">
    <property type="entry name" value="Sig_transdc_His_kin_SpoOB"/>
</dbReference>
<evidence type="ECO:0000256" key="5">
    <source>
        <dbReference type="ARBA" id="ARBA00022553"/>
    </source>
</evidence>
<evidence type="ECO:0000256" key="8">
    <source>
        <dbReference type="ARBA" id="ARBA00022741"/>
    </source>
</evidence>
<evidence type="ECO:0000256" key="2">
    <source>
        <dbReference type="ARBA" id="ARBA00004651"/>
    </source>
</evidence>
<dbReference type="PANTHER" id="PTHR43547">
    <property type="entry name" value="TWO-COMPONENT HISTIDINE KINASE"/>
    <property type="match status" value="1"/>
</dbReference>
<keyword evidence="7 14" id="KW-0812">Transmembrane</keyword>
<dbReference type="SMART" id="SM00387">
    <property type="entry name" value="HATPase_c"/>
    <property type="match status" value="1"/>
</dbReference>
<proteinExistence type="predicted"/>
<evidence type="ECO:0000256" key="3">
    <source>
        <dbReference type="ARBA" id="ARBA00012438"/>
    </source>
</evidence>
<dbReference type="EC" id="2.7.13.3" evidence="3"/>
<gene>
    <name evidence="16" type="ORF">LWF01_17920</name>
</gene>
<dbReference type="InterPro" id="IPR004358">
    <property type="entry name" value="Sig_transdc_His_kin-like_C"/>
</dbReference>
<evidence type="ECO:0000256" key="13">
    <source>
        <dbReference type="ARBA" id="ARBA00023136"/>
    </source>
</evidence>
<evidence type="ECO:0000256" key="14">
    <source>
        <dbReference type="SAM" id="Phobius"/>
    </source>
</evidence>
<evidence type="ECO:0000256" key="4">
    <source>
        <dbReference type="ARBA" id="ARBA00022475"/>
    </source>
</evidence>
<dbReference type="PRINTS" id="PR00344">
    <property type="entry name" value="BCTRLSENSOR"/>
</dbReference>
<dbReference type="GO" id="GO:0005524">
    <property type="term" value="F:ATP binding"/>
    <property type="evidence" value="ECO:0007669"/>
    <property type="project" value="UniProtKB-KW"/>
</dbReference>
<dbReference type="PANTHER" id="PTHR43547:SF10">
    <property type="entry name" value="SENSOR HISTIDINE KINASE DCUS"/>
    <property type="match status" value="1"/>
</dbReference>
<keyword evidence="4" id="KW-1003">Cell membrane</keyword>
<dbReference type="InterPro" id="IPR036890">
    <property type="entry name" value="HATPase_C_sf"/>
</dbReference>
<dbReference type="Proteomes" id="UP001209083">
    <property type="component" value="Chromosome"/>
</dbReference>
<keyword evidence="8" id="KW-0547">Nucleotide-binding</keyword>
<dbReference type="Pfam" id="PF02518">
    <property type="entry name" value="HATPase_c"/>
    <property type="match status" value="1"/>
</dbReference>
<keyword evidence="17" id="KW-1185">Reference proteome</keyword>
<keyword evidence="12" id="KW-0902">Two-component regulatory system</keyword>
<evidence type="ECO:0000259" key="15">
    <source>
        <dbReference type="PROSITE" id="PS50109"/>
    </source>
</evidence>
<dbReference type="SUPFAM" id="SSF55874">
    <property type="entry name" value="ATPase domain of HSP90 chaperone/DNA topoisomerase II/histidine kinase"/>
    <property type="match status" value="1"/>
</dbReference>
<keyword evidence="6" id="KW-0808">Transferase</keyword>